<keyword evidence="2" id="KW-1185">Reference proteome</keyword>
<name>A0A0F7ZPP1_9HYPO</name>
<dbReference type="Proteomes" id="UP000054481">
    <property type="component" value="Unassembled WGS sequence"/>
</dbReference>
<sequence length="473" mass="53025">MASGWLEGISRMGFYKGQETKKEVHMSGTFSIWFAHNRSRWSGNVGIPRRCSPSLEYQKAHSSTAACGELVNTDSGRLAVAKSSYPSASRLAGWRASRKLHILLPAIHSDVNLCKTLLTLTILGYPNPHIIAWGAQDGQNGLRGGGSHFAKMTSGLDYINDPEDDEPVFMIDSYDIWFQLPVEGIGSRVIFGCGKRCAPNQMHAVACHPVPESPLPMDLRRGSTDTLLGRNLYSNFRTRYLNSGYVLGAVGAVRPVLERAMEKLEQCSQRTMVDFDNGSGGSDKCYQGSDQSIFAEMFGEQKIHREVARRRHRTLIDDWPYHASYTLGKSLEFGIGLDYWSLLGHQTANAEYDSRYIRHAEPLAPQVGDVGMFDCAAKAPMPRDLPREAPTAGARYRSTPRFVSVDKFWREAQWNRTWWHGSSRRLLEERRHAGAPQLTEGIPTDKGVRLRWADLCPSQVDKELFRDVINSAE</sequence>
<reference evidence="1 2" key="1">
    <citation type="journal article" date="2014" name="Genome Biol. Evol.">
        <title>Comparative genomics and transcriptomics analyses reveal divergent lifestyle features of nematode endoparasitic fungus Hirsutella minnesotensis.</title>
        <authorList>
            <person name="Lai Y."/>
            <person name="Liu K."/>
            <person name="Zhang X."/>
            <person name="Zhang X."/>
            <person name="Li K."/>
            <person name="Wang N."/>
            <person name="Shu C."/>
            <person name="Wu Y."/>
            <person name="Wang C."/>
            <person name="Bushley K.E."/>
            <person name="Xiang M."/>
            <person name="Liu X."/>
        </authorList>
    </citation>
    <scope>NUCLEOTIDE SEQUENCE [LARGE SCALE GENOMIC DNA]</scope>
    <source>
        <strain evidence="1 2">3608</strain>
    </source>
</reference>
<accession>A0A0F7ZPP1</accession>
<evidence type="ECO:0000313" key="1">
    <source>
        <dbReference type="EMBL" id="KJZ75840.1"/>
    </source>
</evidence>
<dbReference type="PANTHER" id="PTHR36587">
    <property type="entry name" value="EXPRESSION SITE-ASSOCIATED GENE 3 (ESAG3)-LIKE PROTEIN"/>
    <property type="match status" value="1"/>
</dbReference>
<dbReference type="AlphaFoldDB" id="A0A0F7ZPP1"/>
<dbReference type="PANTHER" id="PTHR36587:SF2">
    <property type="entry name" value="EXPRESSION SITE-ASSOCIATED GENE 3 (ESAG3)-LIKE PROTEIN"/>
    <property type="match status" value="1"/>
</dbReference>
<organism evidence="1 2">
    <name type="scientific">Hirsutella minnesotensis 3608</name>
    <dbReference type="NCBI Taxonomy" id="1043627"/>
    <lineage>
        <taxon>Eukaryota</taxon>
        <taxon>Fungi</taxon>
        <taxon>Dikarya</taxon>
        <taxon>Ascomycota</taxon>
        <taxon>Pezizomycotina</taxon>
        <taxon>Sordariomycetes</taxon>
        <taxon>Hypocreomycetidae</taxon>
        <taxon>Hypocreales</taxon>
        <taxon>Ophiocordycipitaceae</taxon>
        <taxon>Hirsutella</taxon>
    </lineage>
</organism>
<proteinExistence type="predicted"/>
<dbReference type="CDD" id="cd22997">
    <property type="entry name" value="GT_LH"/>
    <property type="match status" value="1"/>
</dbReference>
<protein>
    <submittedName>
        <fullName evidence="1">Uncharacterized protein</fullName>
    </submittedName>
</protein>
<evidence type="ECO:0000313" key="2">
    <source>
        <dbReference type="Proteomes" id="UP000054481"/>
    </source>
</evidence>
<gene>
    <name evidence="1" type="ORF">HIM_04664</name>
</gene>
<dbReference type="EMBL" id="KQ030514">
    <property type="protein sequence ID" value="KJZ75840.1"/>
    <property type="molecule type" value="Genomic_DNA"/>
</dbReference>
<dbReference type="OrthoDB" id="422736at2759"/>